<keyword evidence="1" id="KW-0472">Membrane</keyword>
<keyword evidence="1" id="KW-0812">Transmembrane</keyword>
<dbReference type="PANTHER" id="PTHR31325">
    <property type="entry name" value="OS01G0798800 PROTEIN-RELATED"/>
    <property type="match status" value="1"/>
</dbReference>
<dbReference type="InterPro" id="IPR025315">
    <property type="entry name" value="DUF4220"/>
</dbReference>
<feature type="transmembrane region" description="Helical" evidence="1">
    <location>
        <begin position="329"/>
        <end position="349"/>
    </location>
</feature>
<evidence type="ECO:0000259" key="2">
    <source>
        <dbReference type="Pfam" id="PF13968"/>
    </source>
</evidence>
<dbReference type="InterPro" id="IPR007658">
    <property type="entry name" value="DUF594"/>
</dbReference>
<comment type="caution">
    <text evidence="3">The sequence shown here is derived from an EMBL/GenBank/DDBJ whole genome shotgun (WGS) entry which is preliminary data.</text>
</comment>
<evidence type="ECO:0000256" key="1">
    <source>
        <dbReference type="SAM" id="Phobius"/>
    </source>
</evidence>
<proteinExistence type="predicted"/>
<dbReference type="Proteomes" id="UP000734854">
    <property type="component" value="Unassembled WGS sequence"/>
</dbReference>
<accession>A0A8J5FUT1</accession>
<dbReference type="AlphaFoldDB" id="A0A8J5FUT1"/>
<organism evidence="3 4">
    <name type="scientific">Zingiber officinale</name>
    <name type="common">Ginger</name>
    <name type="synonym">Amomum zingiber</name>
    <dbReference type="NCBI Taxonomy" id="94328"/>
    <lineage>
        <taxon>Eukaryota</taxon>
        <taxon>Viridiplantae</taxon>
        <taxon>Streptophyta</taxon>
        <taxon>Embryophyta</taxon>
        <taxon>Tracheophyta</taxon>
        <taxon>Spermatophyta</taxon>
        <taxon>Magnoliopsida</taxon>
        <taxon>Liliopsida</taxon>
        <taxon>Zingiberales</taxon>
        <taxon>Zingiberaceae</taxon>
        <taxon>Zingiber</taxon>
    </lineage>
</organism>
<dbReference type="Pfam" id="PF13968">
    <property type="entry name" value="DUF4220"/>
    <property type="match status" value="1"/>
</dbReference>
<protein>
    <recommendedName>
        <fullName evidence="2">DUF4220 domain-containing protein</fullName>
    </recommendedName>
</protein>
<feature type="transmembrane region" description="Helical" evidence="1">
    <location>
        <begin position="390"/>
        <end position="416"/>
    </location>
</feature>
<sequence length="681" mass="77229">MLLISLTFFIAATKHRLWHSNPAIDRVHRYILAQMVDPLMKLATFYLLSKPLEKIYLVWGAILMIAHGTLFCIADACTLDDSNSVKLLFIGMLTYNLVDVTKHIPKDDHGHTFFGFVVNLWVIWGLIILKTAERFFSFEAAKRTYGADSIYSASNYMRYQDALTSSDADPNGNVDGDDNYKVTDPVFKKGNKYIVAGEEKIIFQMETENGNMTRIVPCATLSDEVITVQKVWGCVGELLGQQMDPDNQFKDMCLSFALMKLLRRRFLNNPGELELIQESRASILQALLNSDDQNRANRANRVFRVIKTELGFLEDFFFSKYPIVFGYGLPIYNFLLSLLLMAATGWLVVTTYYHCQLDRDFYITYVLVAMILIMEITEITTYVLSDWTKVALLIIYVRFPWLQNASFVNTALRFFFKRKTLHPLREKIGQFSLLTHYGQKLPIRGKPCRATSHAPIKLPEQVKETIVDCLIRFGQGCLPNGKSSLQRNGKTDLCSDCDFPTSTQTILVWHIATCYCETKSSKKDRNSSAKKVVATALSKYCAYLVVSAPDLLPDQGSAAKVVVDLMMSETDRLLEGARNESEMWEMMEKKDDAESNKRTIAGMGVELGKKLMAIGNEDTRWKVLAEFWAEYVLHLAPSDNVQAHKEHLASGGEFITHLWVLLYHAGNLGLGRPENDPNADP</sequence>
<evidence type="ECO:0000313" key="3">
    <source>
        <dbReference type="EMBL" id="KAG6492397.1"/>
    </source>
</evidence>
<feature type="transmembrane region" description="Helical" evidence="1">
    <location>
        <begin position="55"/>
        <end position="76"/>
    </location>
</feature>
<name>A0A8J5FUT1_ZINOF</name>
<gene>
    <name evidence="3" type="ORF">ZIOFF_047360</name>
</gene>
<feature type="domain" description="DUF4220" evidence="2">
    <location>
        <begin position="25"/>
        <end position="435"/>
    </location>
</feature>
<feature type="transmembrane region" description="Helical" evidence="1">
    <location>
        <begin position="361"/>
        <end position="384"/>
    </location>
</feature>
<reference evidence="3 4" key="1">
    <citation type="submission" date="2020-08" db="EMBL/GenBank/DDBJ databases">
        <title>Plant Genome Project.</title>
        <authorList>
            <person name="Zhang R.-G."/>
        </authorList>
    </citation>
    <scope>NUCLEOTIDE SEQUENCE [LARGE SCALE GENOMIC DNA]</scope>
    <source>
        <tissue evidence="3">Rhizome</tissue>
    </source>
</reference>
<keyword evidence="4" id="KW-1185">Reference proteome</keyword>
<evidence type="ECO:0000313" key="4">
    <source>
        <dbReference type="Proteomes" id="UP000734854"/>
    </source>
</evidence>
<dbReference type="EMBL" id="JACMSC010000013">
    <property type="protein sequence ID" value="KAG6492397.1"/>
    <property type="molecule type" value="Genomic_DNA"/>
</dbReference>
<dbReference type="Pfam" id="PF04578">
    <property type="entry name" value="DUF594"/>
    <property type="match status" value="1"/>
</dbReference>
<keyword evidence="1" id="KW-1133">Transmembrane helix</keyword>
<feature type="transmembrane region" description="Helical" evidence="1">
    <location>
        <begin position="110"/>
        <end position="129"/>
    </location>
</feature>